<dbReference type="RefSeq" id="WP_002713054.1">
    <property type="nucleotide sequence ID" value="NZ_KB375281.1"/>
</dbReference>
<dbReference type="Pfam" id="PF04116">
    <property type="entry name" value="FA_hydroxylase"/>
    <property type="match status" value="1"/>
</dbReference>
<sequence length="263" mass="30702">MELRNSSMSNRQRAFRATYRQQIATWYNGWLHVSVIFIAGFSIIYVCSANLSDVAWWQWGVIPAVFLTYQFGEYWAHRVWLHRPARNGALRELYNRHTLQHHQFFTDDEMRFADHMDWRVTFFPPFTMATMLLIALPSAVIVGLLISSNAGWLVMASVIGSYMWYEFVHFCCHVEDNWFLVYCPIVNTARRHHRAHHDHSIMMEVNMGIGTPIFDWVYGTSDLDRGFFGHVFNGNSWEHVKSNLRRTAKAADKLPPKVAVAGR</sequence>
<feature type="transmembrane region" description="Helical" evidence="1">
    <location>
        <begin position="30"/>
        <end position="51"/>
    </location>
</feature>
<feature type="transmembrane region" description="Helical" evidence="1">
    <location>
        <begin position="120"/>
        <end position="146"/>
    </location>
</feature>
<proteinExistence type="predicted"/>
<gene>
    <name evidence="3" type="ORF">HMPREF9696_02188</name>
</gene>
<keyword evidence="1" id="KW-0472">Membrane</keyword>
<evidence type="ECO:0000313" key="4">
    <source>
        <dbReference type="Proteomes" id="UP000001095"/>
    </source>
</evidence>
<evidence type="ECO:0000313" key="3">
    <source>
        <dbReference type="EMBL" id="EKS35976.1"/>
    </source>
</evidence>
<comment type="caution">
    <text evidence="3">The sequence shown here is derived from an EMBL/GenBank/DDBJ whole genome shotgun (WGS) entry which is preliminary data.</text>
</comment>
<accession>K8P3D1</accession>
<dbReference type="OrthoDB" id="5965958at2"/>
<protein>
    <recommendedName>
        <fullName evidence="2">Fatty acid hydroxylase domain-containing protein</fullName>
    </recommendedName>
</protein>
<dbReference type="GO" id="GO:0008610">
    <property type="term" value="P:lipid biosynthetic process"/>
    <property type="evidence" value="ECO:0007669"/>
    <property type="project" value="InterPro"/>
</dbReference>
<dbReference type="Proteomes" id="UP000001095">
    <property type="component" value="Unassembled WGS sequence"/>
</dbReference>
<evidence type="ECO:0000256" key="1">
    <source>
        <dbReference type="SAM" id="Phobius"/>
    </source>
</evidence>
<name>K8P3D1_9BRAD</name>
<evidence type="ECO:0000259" key="2">
    <source>
        <dbReference type="Pfam" id="PF04116"/>
    </source>
</evidence>
<dbReference type="PATRIC" id="fig|883079.3.peg.2223"/>
<dbReference type="HOGENOM" id="CLU_092387_0_0_5"/>
<keyword evidence="4" id="KW-1185">Reference proteome</keyword>
<organism evidence="3 4">
    <name type="scientific">Afipia clevelandensis ATCC 49720</name>
    <dbReference type="NCBI Taxonomy" id="883079"/>
    <lineage>
        <taxon>Bacteria</taxon>
        <taxon>Pseudomonadati</taxon>
        <taxon>Pseudomonadota</taxon>
        <taxon>Alphaproteobacteria</taxon>
        <taxon>Hyphomicrobiales</taxon>
        <taxon>Nitrobacteraceae</taxon>
        <taxon>Afipia</taxon>
    </lineage>
</organism>
<dbReference type="EMBL" id="AGWY01000008">
    <property type="protein sequence ID" value="EKS35976.1"/>
    <property type="molecule type" value="Genomic_DNA"/>
</dbReference>
<dbReference type="GO" id="GO:0005506">
    <property type="term" value="F:iron ion binding"/>
    <property type="evidence" value="ECO:0007669"/>
    <property type="project" value="InterPro"/>
</dbReference>
<dbReference type="InterPro" id="IPR006694">
    <property type="entry name" value="Fatty_acid_hydroxylase"/>
</dbReference>
<dbReference type="AlphaFoldDB" id="K8P3D1"/>
<reference evidence="3 4" key="1">
    <citation type="submission" date="2012-04" db="EMBL/GenBank/DDBJ databases">
        <title>The Genome Sequence of Afipia clevelandensis ATCC 49720.</title>
        <authorList>
            <consortium name="The Broad Institute Genome Sequencing Platform"/>
            <person name="Earl A."/>
            <person name="Ward D."/>
            <person name="Feldgarden M."/>
            <person name="Gevers D."/>
            <person name="Huys G."/>
            <person name="Walker B."/>
            <person name="Young S.K."/>
            <person name="Zeng Q."/>
            <person name="Gargeya S."/>
            <person name="Fitzgerald M."/>
            <person name="Haas B."/>
            <person name="Abouelleil A."/>
            <person name="Alvarado L."/>
            <person name="Arachchi H.M."/>
            <person name="Berlin A."/>
            <person name="Chapman S.B."/>
            <person name="Goldberg J."/>
            <person name="Griggs A."/>
            <person name="Gujja S."/>
            <person name="Hansen M."/>
            <person name="Howarth C."/>
            <person name="Imamovic A."/>
            <person name="Larimer J."/>
            <person name="McCowen C."/>
            <person name="Montmayeur A."/>
            <person name="Murphy C."/>
            <person name="Neiman D."/>
            <person name="Pearson M."/>
            <person name="Priest M."/>
            <person name="Roberts A."/>
            <person name="Saif S."/>
            <person name="Shea T."/>
            <person name="Sisk P."/>
            <person name="Sykes S."/>
            <person name="Wortman J."/>
            <person name="Nusbaum C."/>
            <person name="Birren B."/>
        </authorList>
    </citation>
    <scope>NUCLEOTIDE SEQUENCE [LARGE SCALE GENOMIC DNA]</scope>
    <source>
        <strain evidence="3 4">ATCC 49720</strain>
    </source>
</reference>
<feature type="transmembrane region" description="Helical" evidence="1">
    <location>
        <begin position="57"/>
        <end position="76"/>
    </location>
</feature>
<feature type="transmembrane region" description="Helical" evidence="1">
    <location>
        <begin position="152"/>
        <end position="172"/>
    </location>
</feature>
<keyword evidence="1" id="KW-0812">Transmembrane</keyword>
<feature type="domain" description="Fatty acid hydroxylase" evidence="2">
    <location>
        <begin position="64"/>
        <end position="220"/>
    </location>
</feature>
<keyword evidence="1" id="KW-1133">Transmembrane helix</keyword>
<dbReference type="GO" id="GO:0016491">
    <property type="term" value="F:oxidoreductase activity"/>
    <property type="evidence" value="ECO:0007669"/>
    <property type="project" value="InterPro"/>
</dbReference>